<reference evidence="1" key="1">
    <citation type="submission" date="2023-06" db="EMBL/GenBank/DDBJ databases">
        <authorList>
            <person name="Noh H."/>
        </authorList>
    </citation>
    <scope>NUCLEOTIDE SEQUENCE</scope>
    <source>
        <strain evidence="1">DUCC20226</strain>
    </source>
</reference>
<evidence type="ECO:0000313" key="1">
    <source>
        <dbReference type="EMBL" id="KAK2604770.1"/>
    </source>
</evidence>
<evidence type="ECO:0000313" key="2">
    <source>
        <dbReference type="Proteomes" id="UP001265746"/>
    </source>
</evidence>
<organism evidence="1 2">
    <name type="scientific">Phomopsis amygdali</name>
    <name type="common">Fusicoccum amygdali</name>
    <dbReference type="NCBI Taxonomy" id="1214568"/>
    <lineage>
        <taxon>Eukaryota</taxon>
        <taxon>Fungi</taxon>
        <taxon>Dikarya</taxon>
        <taxon>Ascomycota</taxon>
        <taxon>Pezizomycotina</taxon>
        <taxon>Sordariomycetes</taxon>
        <taxon>Sordariomycetidae</taxon>
        <taxon>Diaporthales</taxon>
        <taxon>Diaporthaceae</taxon>
        <taxon>Diaporthe</taxon>
    </lineage>
</organism>
<comment type="caution">
    <text evidence="1">The sequence shown here is derived from an EMBL/GenBank/DDBJ whole genome shotgun (WGS) entry which is preliminary data.</text>
</comment>
<dbReference type="Proteomes" id="UP001265746">
    <property type="component" value="Unassembled WGS sequence"/>
</dbReference>
<protein>
    <recommendedName>
        <fullName evidence="3">Polymerase/histidinol phosphatase N-terminal domain-containing protein</fullName>
    </recommendedName>
</protein>
<keyword evidence="2" id="KW-1185">Reference proteome</keyword>
<evidence type="ECO:0008006" key="3">
    <source>
        <dbReference type="Google" id="ProtNLM"/>
    </source>
</evidence>
<dbReference type="InterPro" id="IPR016195">
    <property type="entry name" value="Pol/histidinol_Pase-like"/>
</dbReference>
<dbReference type="AlphaFoldDB" id="A0AAD9SDI4"/>
<accession>A0AAD9SDI4</accession>
<dbReference type="Gene3D" id="3.20.20.140">
    <property type="entry name" value="Metal-dependent hydrolases"/>
    <property type="match status" value="1"/>
</dbReference>
<name>A0AAD9SDI4_PHOAM</name>
<dbReference type="SUPFAM" id="SSF89550">
    <property type="entry name" value="PHP domain-like"/>
    <property type="match status" value="1"/>
</dbReference>
<proteinExistence type="predicted"/>
<gene>
    <name evidence="1" type="ORF">N8I77_007670</name>
</gene>
<sequence length="814" mass="88484">MKQLSKGELAALAGNYFAPEGLYQYIKELPFLGSLQCNTTNLVAGQWTEVIITYTVGGSGLADGAWIKGTFKFYSDWALLQTSDGKADNYVSAEYEPGQLLPSQTPATVQGLSVRFDQKGHERPFQKAIIIDIVDGYLNPGDKIVVRIGDTRFGARGTRVQTFVEEDFRMRWYIDPVGTSRFAPIKPDLSFDIFSGDIAKLKVITPRVVGSGVEFPIHIHTEDVWGNATANQLGLHAQIKINAEDSGSTLVETQVPLNSDGWTSGSSIVSLIAEGEHLVTVTLVDAKGSTIQERKDKVSVSSHLGVPRVLYADLHVHSDDTVGTNSTTYNFSYAQKVAGLDVIGYTANDFNITKDRWEQTLGIIRETNKPGEVVIFPGTEWCGNSAAGGDHNVVFLDDPSKPIEFPLDRHGNVARSFEWNEHGPAELQPGTWPLEEVYATYAHSPESHLLIPHVGGRRCNLAWHHPRLERLLEIGSAWGHFEWLLQDAVRRGWKMGVCANSDEHRGRCGGGVPGTAVFGTKGGLTGVLAPSLNRAAVAKALRARHTFATTGERLVGLASINSEGAIQGDDVHVNSQGDIDLDYAFYGSNGFSSIEAWDASGIIWQRDLRSESRRALSGSPSKKTLVIKWGGARLYDRYREAVWTGTIETIGAAKFSNVQSFGGVLDVPEEAVVQKSDNLVSFETHTSGDFDGVLVSFEDNVRLPGAIKIQGTLGGYVKVGDPLKGNPHKAQPTFDFEAPIQELDGNGGKRWEIAGGAGLFVSAELVDDAALPTQVVGRFSISARASGQQQSVYLVGREWDGGKVITSPLFLEWT</sequence>
<dbReference type="EMBL" id="JAUJFL010000004">
    <property type="protein sequence ID" value="KAK2604770.1"/>
    <property type="molecule type" value="Genomic_DNA"/>
</dbReference>